<keyword evidence="6 8" id="KW-0275">Fatty acid biosynthesis</keyword>
<dbReference type="NCBIfam" id="NF005457">
    <property type="entry name" value="PRK07051.1"/>
    <property type="match status" value="1"/>
</dbReference>
<keyword evidence="3 8" id="KW-0444">Lipid biosynthesis</keyword>
<evidence type="ECO:0000256" key="6">
    <source>
        <dbReference type="ARBA" id="ARBA00023160"/>
    </source>
</evidence>
<evidence type="ECO:0000313" key="11">
    <source>
        <dbReference type="Proteomes" id="UP000051739"/>
    </source>
</evidence>
<evidence type="ECO:0000313" key="10">
    <source>
        <dbReference type="EMBL" id="KRM00367.1"/>
    </source>
</evidence>
<comment type="caution">
    <text evidence="10">The sequence shown here is derived from an EMBL/GenBank/DDBJ whole genome shotgun (WGS) entry which is preliminary data.</text>
</comment>
<dbReference type="PATRIC" id="fig|1423749.3.peg.1270"/>
<comment type="pathway">
    <text evidence="1 8">Lipid metabolism; fatty acid biosynthesis.</text>
</comment>
<dbReference type="GO" id="GO:0009317">
    <property type="term" value="C:acetyl-CoA carboxylase complex"/>
    <property type="evidence" value="ECO:0007669"/>
    <property type="project" value="InterPro"/>
</dbReference>
<dbReference type="InterPro" id="IPR050709">
    <property type="entry name" value="Biotin_Carboxyl_Carrier/Decarb"/>
</dbReference>
<evidence type="ECO:0000256" key="4">
    <source>
        <dbReference type="ARBA" id="ARBA00022832"/>
    </source>
</evidence>
<dbReference type="PANTHER" id="PTHR45266:SF3">
    <property type="entry name" value="OXALOACETATE DECARBOXYLASE ALPHA CHAIN"/>
    <property type="match status" value="1"/>
</dbReference>
<dbReference type="InterPro" id="IPR001249">
    <property type="entry name" value="AcCoA_biotinCC"/>
</dbReference>
<evidence type="ECO:0000256" key="3">
    <source>
        <dbReference type="ARBA" id="ARBA00022516"/>
    </source>
</evidence>
<dbReference type="GO" id="GO:0006633">
    <property type="term" value="P:fatty acid biosynthetic process"/>
    <property type="evidence" value="ECO:0007669"/>
    <property type="project" value="UniProtKB-UniPathway"/>
</dbReference>
<dbReference type="Gene3D" id="2.40.50.100">
    <property type="match status" value="1"/>
</dbReference>
<sequence length="144" mass="15653">MKIDQAAIEALAQIMQDQGLGEIEYQDGDQRIKLVSETPKNDVLTDSRSLNGPELTQPVRAQTANVDGTTINAPTVGIFYTAKSPQDPPYVQVGDHVEPGQIVGVIEAMKMFTNVMADQAGTVERVLVNNEEGVEYGQPLIQIK</sequence>
<accession>A0A0R1V4C3</accession>
<dbReference type="InterPro" id="IPR001882">
    <property type="entry name" value="Biotin_BS"/>
</dbReference>
<dbReference type="InterPro" id="IPR011053">
    <property type="entry name" value="Single_hybrid_motif"/>
</dbReference>
<keyword evidence="11" id="KW-1185">Reference proteome</keyword>
<protein>
    <recommendedName>
        <fullName evidence="2 8">Biotin carboxyl carrier protein of acetyl-CoA carboxylase</fullName>
    </recommendedName>
</protein>
<dbReference type="Proteomes" id="UP000051739">
    <property type="component" value="Unassembled WGS sequence"/>
</dbReference>
<evidence type="ECO:0000256" key="8">
    <source>
        <dbReference type="RuleBase" id="RU364072"/>
    </source>
</evidence>
<dbReference type="Pfam" id="PF00364">
    <property type="entry name" value="Biotin_lipoyl"/>
    <property type="match status" value="1"/>
</dbReference>
<keyword evidence="5 8" id="KW-0443">Lipid metabolism</keyword>
<dbReference type="RefSeq" id="WP_056938012.1">
    <property type="nucleotide sequence ID" value="NZ_AZFN01000035.1"/>
</dbReference>
<dbReference type="CDD" id="cd06850">
    <property type="entry name" value="biotinyl_domain"/>
    <property type="match status" value="1"/>
</dbReference>
<proteinExistence type="predicted"/>
<dbReference type="PANTHER" id="PTHR45266">
    <property type="entry name" value="OXALOACETATE DECARBOXYLASE ALPHA CHAIN"/>
    <property type="match status" value="1"/>
</dbReference>
<comment type="function">
    <text evidence="8">This protein is a component of the acetyl coenzyme A carboxylase complex; first, biotin carboxylase catalyzes the carboxylation of the carrier protein and then the transcarboxylase transfers the carboxyl group to form malonyl-CoA.</text>
</comment>
<feature type="domain" description="Lipoyl-binding" evidence="9">
    <location>
        <begin position="68"/>
        <end position="144"/>
    </location>
</feature>
<dbReference type="EMBL" id="AZFN01000035">
    <property type="protein sequence ID" value="KRM00367.1"/>
    <property type="molecule type" value="Genomic_DNA"/>
</dbReference>
<dbReference type="PROSITE" id="PS00188">
    <property type="entry name" value="BIOTIN"/>
    <property type="match status" value="1"/>
</dbReference>
<evidence type="ECO:0000259" key="9">
    <source>
        <dbReference type="PROSITE" id="PS50968"/>
    </source>
</evidence>
<reference evidence="10 11" key="1">
    <citation type="journal article" date="2015" name="Genome Announc.">
        <title>Expanding the biotechnology potential of lactobacilli through comparative genomics of 213 strains and associated genera.</title>
        <authorList>
            <person name="Sun Z."/>
            <person name="Harris H.M."/>
            <person name="McCann A."/>
            <person name="Guo C."/>
            <person name="Argimon S."/>
            <person name="Zhang W."/>
            <person name="Yang X."/>
            <person name="Jeffery I.B."/>
            <person name="Cooney J.C."/>
            <person name="Kagawa T.F."/>
            <person name="Liu W."/>
            <person name="Song Y."/>
            <person name="Salvetti E."/>
            <person name="Wrobel A."/>
            <person name="Rasinkangas P."/>
            <person name="Parkhill J."/>
            <person name="Rea M.C."/>
            <person name="O'Sullivan O."/>
            <person name="Ritari J."/>
            <person name="Douillard F.P."/>
            <person name="Paul Ross R."/>
            <person name="Yang R."/>
            <person name="Briner A.E."/>
            <person name="Felis G.E."/>
            <person name="de Vos W.M."/>
            <person name="Barrangou R."/>
            <person name="Klaenhammer T.R."/>
            <person name="Caufield P.W."/>
            <person name="Cui Y."/>
            <person name="Zhang H."/>
            <person name="O'Toole P.W."/>
        </authorList>
    </citation>
    <scope>NUCLEOTIDE SEQUENCE [LARGE SCALE GENOMIC DNA]</scope>
    <source>
        <strain evidence="10 11">DSM 16045</strain>
    </source>
</reference>
<evidence type="ECO:0000256" key="1">
    <source>
        <dbReference type="ARBA" id="ARBA00005194"/>
    </source>
</evidence>
<name>A0A0R1V4C3_9LACO</name>
<dbReference type="GO" id="GO:0003989">
    <property type="term" value="F:acetyl-CoA carboxylase activity"/>
    <property type="evidence" value="ECO:0007669"/>
    <property type="project" value="InterPro"/>
</dbReference>
<dbReference type="PROSITE" id="PS50968">
    <property type="entry name" value="BIOTINYL_LIPOYL"/>
    <property type="match status" value="1"/>
</dbReference>
<dbReference type="PRINTS" id="PR01071">
    <property type="entry name" value="ACOABIOTINCC"/>
</dbReference>
<keyword evidence="4 8" id="KW-0276">Fatty acid metabolism</keyword>
<keyword evidence="7 8" id="KW-0092">Biotin</keyword>
<evidence type="ECO:0000256" key="7">
    <source>
        <dbReference type="ARBA" id="ARBA00023267"/>
    </source>
</evidence>
<dbReference type="UniPathway" id="UPA00094"/>
<dbReference type="InterPro" id="IPR000089">
    <property type="entry name" value="Biotin_lipoyl"/>
</dbReference>
<organism evidence="10 11">
    <name type="scientific">Limosilactobacillus gastricus DSM 16045</name>
    <dbReference type="NCBI Taxonomy" id="1423749"/>
    <lineage>
        <taxon>Bacteria</taxon>
        <taxon>Bacillati</taxon>
        <taxon>Bacillota</taxon>
        <taxon>Bacilli</taxon>
        <taxon>Lactobacillales</taxon>
        <taxon>Lactobacillaceae</taxon>
        <taxon>Limosilactobacillus</taxon>
    </lineage>
</organism>
<evidence type="ECO:0000256" key="2">
    <source>
        <dbReference type="ARBA" id="ARBA00017562"/>
    </source>
</evidence>
<dbReference type="SUPFAM" id="SSF51230">
    <property type="entry name" value="Single hybrid motif"/>
    <property type="match status" value="1"/>
</dbReference>
<gene>
    <name evidence="10" type="ORF">FC60_GL001241</name>
</gene>
<evidence type="ECO:0000256" key="5">
    <source>
        <dbReference type="ARBA" id="ARBA00023098"/>
    </source>
</evidence>
<dbReference type="AlphaFoldDB" id="A0A0R1V4C3"/>